<accession>A0ABV1D804</accession>
<dbReference type="RefSeq" id="WP_008718025.1">
    <property type="nucleotide sequence ID" value="NZ_JBBMFM010000040.1"/>
</dbReference>
<gene>
    <name evidence="1" type="primary">cas8c</name>
    <name evidence="1" type="ORF">WMQ36_12125</name>
</gene>
<comment type="caution">
    <text evidence="1">The sequence shown here is derived from an EMBL/GenBank/DDBJ whole genome shotgun (WGS) entry which is preliminary data.</text>
</comment>
<organism evidence="1 2">
    <name type="scientific">Enterocloster hominis</name>
    <name type="common">ex Hitch et al. 2024</name>
    <dbReference type="NCBI Taxonomy" id="1917870"/>
    <lineage>
        <taxon>Bacteria</taxon>
        <taxon>Bacillati</taxon>
        <taxon>Bacillota</taxon>
        <taxon>Clostridia</taxon>
        <taxon>Lachnospirales</taxon>
        <taxon>Lachnospiraceae</taxon>
        <taxon>Enterocloster</taxon>
    </lineage>
</organism>
<reference evidence="1 2" key="1">
    <citation type="submission" date="2024-03" db="EMBL/GenBank/DDBJ databases">
        <title>Human intestinal bacterial collection.</title>
        <authorList>
            <person name="Pauvert C."/>
            <person name="Hitch T.C.A."/>
            <person name="Clavel T."/>
        </authorList>
    </citation>
    <scope>NUCLEOTIDE SEQUENCE [LARGE SCALE GENOMIC DNA]</scope>
    <source>
        <strain evidence="1 2">CLA-SR-H021</strain>
    </source>
</reference>
<keyword evidence="2" id="KW-1185">Reference proteome</keyword>
<dbReference type="Pfam" id="PF09709">
    <property type="entry name" value="Cas_Csd1"/>
    <property type="match status" value="1"/>
</dbReference>
<dbReference type="EMBL" id="JBBMFM010000040">
    <property type="protein sequence ID" value="MEQ2425727.1"/>
    <property type="molecule type" value="Genomic_DNA"/>
</dbReference>
<dbReference type="Proteomes" id="UP001454086">
    <property type="component" value="Unassembled WGS sequence"/>
</dbReference>
<dbReference type="InterPro" id="IPR010144">
    <property type="entry name" value="CRISPR-assoc_prot_Csd1-typ"/>
</dbReference>
<evidence type="ECO:0000313" key="2">
    <source>
        <dbReference type="Proteomes" id="UP001454086"/>
    </source>
</evidence>
<name>A0ABV1D804_9FIRM</name>
<dbReference type="NCBIfam" id="TIGR01863">
    <property type="entry name" value="cas_Csd1"/>
    <property type="match status" value="1"/>
</dbReference>
<sequence length="611" mass="69315">MLIKALCDYYDALGKNGKVLPKGYSNVKIHYLVSLSLNGEIDEIINWQETERTEDGKGKMKERFVPRTIVMPERTEKPGIEANVVEHRALYIFGLNFDKDVFTPEDRTGKAKKSHEAFRDKNLAFLEGLDSPVVNAYRAFISGWRPEEETENLYLVELGKAYSAAGFAFCLSGRPDVLLHRDQKLLEKWEECKRKGDSKGGHAVAAQCAISGEEAPIARIHSKIKGVYGGLATGSVLIGFNNPSESSYGNDQSYNSNISENAMRRYSEALNYLLGSRKHKVMLDDMTVVFWASDDNETCNDLMAALLFDNPDSMDAQRTEEMLQDLMKDARAGIVRTGQIADMEKIHKNVDFYIVGLKPNSSRLAVKFLYHKRFGEILQNVAYHQLDLQMQEKGKPISLWRIGKSLISPKSKNETVDVALMTKILEAVVYGTRYPDSLLQSAIRRVKTDSGENMNYVHAGIIKACINRGKRLRGEKEEITLSLNKENKNPGYLCGRLFAVLERLQQDASNNSLNRTIKDAYFASASSKPAQIFPKLLRLAQNHLGKVKAPVYYNIMLQEIMDKLVGEFPDTLLLQDQGRFMIGYYQQYQSFFLTNEDKKNENKINEEQEER</sequence>
<evidence type="ECO:0000313" key="1">
    <source>
        <dbReference type="EMBL" id="MEQ2425727.1"/>
    </source>
</evidence>
<protein>
    <submittedName>
        <fullName evidence="1">Type I-C CRISPR-associated protein Cas8c/Csd1</fullName>
    </submittedName>
</protein>
<proteinExistence type="predicted"/>